<dbReference type="AlphaFoldDB" id="A0A9P0CZY1"/>
<evidence type="ECO:0000256" key="1">
    <source>
        <dbReference type="SAM" id="MobiDB-lite"/>
    </source>
</evidence>
<gene>
    <name evidence="2" type="ORF">PSYICH_LOCUS10444</name>
</gene>
<dbReference type="Proteomes" id="UP001153636">
    <property type="component" value="Chromosome 4"/>
</dbReference>
<reference evidence="2" key="1">
    <citation type="submission" date="2022-01" db="EMBL/GenBank/DDBJ databases">
        <authorList>
            <person name="King R."/>
        </authorList>
    </citation>
    <scope>NUCLEOTIDE SEQUENCE</scope>
</reference>
<dbReference type="EMBL" id="OV651816">
    <property type="protein sequence ID" value="CAH1109523.1"/>
    <property type="molecule type" value="Genomic_DNA"/>
</dbReference>
<organism evidence="2 3">
    <name type="scientific">Psylliodes chrysocephalus</name>
    <dbReference type="NCBI Taxonomy" id="3402493"/>
    <lineage>
        <taxon>Eukaryota</taxon>
        <taxon>Metazoa</taxon>
        <taxon>Ecdysozoa</taxon>
        <taxon>Arthropoda</taxon>
        <taxon>Hexapoda</taxon>
        <taxon>Insecta</taxon>
        <taxon>Pterygota</taxon>
        <taxon>Neoptera</taxon>
        <taxon>Endopterygota</taxon>
        <taxon>Coleoptera</taxon>
        <taxon>Polyphaga</taxon>
        <taxon>Cucujiformia</taxon>
        <taxon>Chrysomeloidea</taxon>
        <taxon>Chrysomelidae</taxon>
        <taxon>Galerucinae</taxon>
        <taxon>Alticini</taxon>
        <taxon>Psylliodes</taxon>
    </lineage>
</organism>
<proteinExistence type="predicted"/>
<name>A0A9P0CZY1_9CUCU</name>
<sequence length="132" mass="14617">MGTGGGPSTQKENNILNEVLFLIGRAGVGIANIPDCDFEPDSNIEEKLLIPQVFEETGETSGSVITQIPPVPVESRTDIMPTPFSRRRPTTVKTPKDQLTNQKIESEKLKQSALKQEISQGIEKRQEERETI</sequence>
<keyword evidence="3" id="KW-1185">Reference proteome</keyword>
<evidence type="ECO:0000313" key="2">
    <source>
        <dbReference type="EMBL" id="CAH1109523.1"/>
    </source>
</evidence>
<evidence type="ECO:0000313" key="3">
    <source>
        <dbReference type="Proteomes" id="UP001153636"/>
    </source>
</evidence>
<accession>A0A9P0CZY1</accession>
<feature type="compositionally biased region" description="Basic and acidic residues" evidence="1">
    <location>
        <begin position="122"/>
        <end position="132"/>
    </location>
</feature>
<feature type="compositionally biased region" description="Polar residues" evidence="1">
    <location>
        <begin position="91"/>
        <end position="103"/>
    </location>
</feature>
<protein>
    <submittedName>
        <fullName evidence="2">Uncharacterized protein</fullName>
    </submittedName>
</protein>
<feature type="region of interest" description="Disordered" evidence="1">
    <location>
        <begin position="59"/>
        <end position="132"/>
    </location>
</feature>